<keyword evidence="2" id="KW-1185">Reference proteome</keyword>
<organism evidence="1 2">
    <name type="scientific">Deinococcus arboris</name>
    <dbReference type="NCBI Taxonomy" id="2682977"/>
    <lineage>
        <taxon>Bacteria</taxon>
        <taxon>Thermotogati</taxon>
        <taxon>Deinococcota</taxon>
        <taxon>Deinococci</taxon>
        <taxon>Deinococcales</taxon>
        <taxon>Deinococcaceae</taxon>
        <taxon>Deinococcus</taxon>
    </lineage>
</organism>
<dbReference type="RefSeq" id="WP_157461337.1">
    <property type="nucleotide sequence ID" value="NZ_WQLB01000042.1"/>
</dbReference>
<name>A0A7C9LR30_9DEIO</name>
<reference evidence="1 2" key="1">
    <citation type="submission" date="2019-12" db="EMBL/GenBank/DDBJ databases">
        <title>Deinococcus sp. HMF7620 Genome sequencing and assembly.</title>
        <authorList>
            <person name="Kang H."/>
            <person name="Kim H."/>
            <person name="Joh K."/>
        </authorList>
    </citation>
    <scope>NUCLEOTIDE SEQUENCE [LARGE SCALE GENOMIC DNA]</scope>
    <source>
        <strain evidence="1 2">HMF7620</strain>
    </source>
</reference>
<sequence length="110" mass="12601">MSQPKVVAVKAPGPVGRTLLLEHAAADFLAEITREKPWRRARYEDLLETLETYLGRPAPLLAYTRATGEAWLRALHESERQDARDLLTEFRAYLRDCGWLDLARPVNQLD</sequence>
<dbReference type="Proteomes" id="UP000483286">
    <property type="component" value="Unassembled WGS sequence"/>
</dbReference>
<evidence type="ECO:0000313" key="1">
    <source>
        <dbReference type="EMBL" id="MVN89076.1"/>
    </source>
</evidence>
<dbReference type="AlphaFoldDB" id="A0A7C9LR30"/>
<comment type="caution">
    <text evidence="1">The sequence shown here is derived from an EMBL/GenBank/DDBJ whole genome shotgun (WGS) entry which is preliminary data.</text>
</comment>
<dbReference type="EMBL" id="WQLB01000042">
    <property type="protein sequence ID" value="MVN89076.1"/>
    <property type="molecule type" value="Genomic_DNA"/>
</dbReference>
<accession>A0A7C9LR30</accession>
<evidence type="ECO:0000313" key="2">
    <source>
        <dbReference type="Proteomes" id="UP000483286"/>
    </source>
</evidence>
<protein>
    <submittedName>
        <fullName evidence="1">Uncharacterized protein</fullName>
    </submittedName>
</protein>
<proteinExistence type="predicted"/>
<gene>
    <name evidence="1" type="ORF">GO986_20250</name>
</gene>